<evidence type="ECO:0000256" key="5">
    <source>
        <dbReference type="ARBA" id="ARBA00022958"/>
    </source>
</evidence>
<evidence type="ECO:0000259" key="14">
    <source>
        <dbReference type="Pfam" id="PF00999"/>
    </source>
</evidence>
<keyword evidence="8" id="KW-0406">Ion transport</keyword>
<evidence type="ECO:0000256" key="12">
    <source>
        <dbReference type="ARBA" id="ARBA00047912"/>
    </source>
</evidence>
<organism evidence="15 16">
    <name type="scientific">Canavalia gladiata</name>
    <name type="common">Sword bean</name>
    <name type="synonym">Dolichos gladiatus</name>
    <dbReference type="NCBI Taxonomy" id="3824"/>
    <lineage>
        <taxon>Eukaryota</taxon>
        <taxon>Viridiplantae</taxon>
        <taxon>Streptophyta</taxon>
        <taxon>Embryophyta</taxon>
        <taxon>Tracheophyta</taxon>
        <taxon>Spermatophyta</taxon>
        <taxon>Magnoliopsida</taxon>
        <taxon>eudicotyledons</taxon>
        <taxon>Gunneridae</taxon>
        <taxon>Pentapetalae</taxon>
        <taxon>rosids</taxon>
        <taxon>fabids</taxon>
        <taxon>Fabales</taxon>
        <taxon>Fabaceae</taxon>
        <taxon>Papilionoideae</taxon>
        <taxon>50 kb inversion clade</taxon>
        <taxon>NPAAA clade</taxon>
        <taxon>indigoferoid/millettioid clade</taxon>
        <taxon>Phaseoleae</taxon>
        <taxon>Canavalia</taxon>
    </lineage>
</organism>
<keyword evidence="10" id="KW-0739">Sodium transport</keyword>
<keyword evidence="3" id="KW-0633">Potassium transport</keyword>
<sequence>MMESILVPAHAHDAFRSYDFHSVLVSSLLQNNSLRWLKGSASANRFLLWISFKLLRSMALSSSSIVEKLASSSSSDNASVEAITLFVVLLCVCVIIGHLLPKSRWITESGVALIVGLVVGNVILFVSGRRRSRVITFNEELFFVYLLPPIIFNAGFQVKKKQFFRNLLEIILYGVIGSLISFLIVSLGSLLLFKKLDIDLLDMGDYFALGAVFSATDSFCTLQVLNKEETPLLYSLTFGEGVVNDATSVFLFQAIQRFDLSHVTSKNIRHFVGHFLGLFLTSTLLGVAIGLLSAYVIKKLYFDRHSSDGEIALMTLMAYFSYMLAGLLNLNGILTVFFCGILMSHYTWHNVTEKSRIASRHAFATFSFIFEIFIFLYVGVHALDTDNWTIVKESPWTLLWACVILLFLVMLGRAAFVFPLSFLINSFRKSTPSKIGFKQQFVIWWIGLVRGAVSIALAYKKFTRSEHTRLQGDAFMITSTTTIVLLTNIVGGLLSRPLIRLLMDSQKHVGNSTLPNFPAGTVSLFSNVQGSESNRDASNLLDSDQVANHYWQIFDNTFMRPVFGGRAFVPVIPSSSREGTHHD</sequence>
<proteinExistence type="predicted"/>
<evidence type="ECO:0000256" key="13">
    <source>
        <dbReference type="SAM" id="Phobius"/>
    </source>
</evidence>
<dbReference type="AlphaFoldDB" id="A0AAN9QQL7"/>
<evidence type="ECO:0000256" key="6">
    <source>
        <dbReference type="ARBA" id="ARBA00022989"/>
    </source>
</evidence>
<accession>A0AAN9QQL7</accession>
<feature type="transmembrane region" description="Helical" evidence="13">
    <location>
        <begin position="170"/>
        <end position="193"/>
    </location>
</feature>
<comment type="catalytic activity">
    <reaction evidence="12">
        <text>K(+)(in) + H(+)(out) = K(+)(out) + H(+)(in)</text>
        <dbReference type="Rhea" id="RHEA:29467"/>
        <dbReference type="ChEBI" id="CHEBI:15378"/>
        <dbReference type="ChEBI" id="CHEBI:29103"/>
    </reaction>
</comment>
<evidence type="ECO:0000313" key="15">
    <source>
        <dbReference type="EMBL" id="KAK7344449.1"/>
    </source>
</evidence>
<dbReference type="PRINTS" id="PR01084">
    <property type="entry name" value="NAHEXCHNGR"/>
</dbReference>
<dbReference type="GO" id="GO:0015385">
    <property type="term" value="F:sodium:proton antiporter activity"/>
    <property type="evidence" value="ECO:0007669"/>
    <property type="project" value="InterPro"/>
</dbReference>
<dbReference type="Proteomes" id="UP001367508">
    <property type="component" value="Unassembled WGS sequence"/>
</dbReference>
<dbReference type="Gene3D" id="1.20.1530.20">
    <property type="match status" value="1"/>
</dbReference>
<feature type="transmembrane region" description="Helical" evidence="13">
    <location>
        <begin position="140"/>
        <end position="158"/>
    </location>
</feature>
<dbReference type="EMBL" id="JAYMYQ010000003">
    <property type="protein sequence ID" value="KAK7344449.1"/>
    <property type="molecule type" value="Genomic_DNA"/>
</dbReference>
<evidence type="ECO:0000256" key="9">
    <source>
        <dbReference type="ARBA" id="ARBA00023136"/>
    </source>
</evidence>
<keyword evidence="16" id="KW-1185">Reference proteome</keyword>
<keyword evidence="2" id="KW-0813">Transport</keyword>
<keyword evidence="9 13" id="KW-0472">Membrane</keyword>
<keyword evidence="5" id="KW-0630">Potassium</keyword>
<dbReference type="InterPro" id="IPR006153">
    <property type="entry name" value="Cation/H_exchanger_TM"/>
</dbReference>
<dbReference type="Pfam" id="PF00999">
    <property type="entry name" value="Na_H_Exchanger"/>
    <property type="match status" value="1"/>
</dbReference>
<protein>
    <recommendedName>
        <fullName evidence="14">Cation/H+ exchanger transmembrane domain-containing protein</fullName>
    </recommendedName>
</protein>
<gene>
    <name evidence="15" type="ORF">VNO77_14065</name>
</gene>
<keyword evidence="6 13" id="KW-1133">Transmembrane helix</keyword>
<feature type="domain" description="Cation/H+ exchanger transmembrane" evidence="14">
    <location>
        <begin position="90"/>
        <end position="499"/>
    </location>
</feature>
<reference evidence="15 16" key="1">
    <citation type="submission" date="2024-01" db="EMBL/GenBank/DDBJ databases">
        <title>The genomes of 5 underutilized Papilionoideae crops provide insights into root nodulation and disease resistanc.</title>
        <authorList>
            <person name="Jiang F."/>
        </authorList>
    </citation>
    <scope>NUCLEOTIDE SEQUENCE [LARGE SCALE GENOMIC DNA]</scope>
    <source>
        <strain evidence="15">LVBAO_FW01</strain>
        <tissue evidence="15">Leaves</tissue>
    </source>
</reference>
<feature type="transmembrane region" description="Helical" evidence="13">
    <location>
        <begin position="441"/>
        <end position="459"/>
    </location>
</feature>
<comment type="subcellular location">
    <subcellularLocation>
        <location evidence="1">Membrane</location>
        <topology evidence="1">Multi-pass membrane protein</topology>
    </subcellularLocation>
</comment>
<feature type="transmembrane region" description="Helical" evidence="13">
    <location>
        <begin position="363"/>
        <end position="383"/>
    </location>
</feature>
<evidence type="ECO:0000256" key="11">
    <source>
        <dbReference type="ARBA" id="ARBA00047524"/>
    </source>
</evidence>
<feature type="transmembrane region" description="Helical" evidence="13">
    <location>
        <begin position="317"/>
        <end position="342"/>
    </location>
</feature>
<dbReference type="GO" id="GO:0098719">
    <property type="term" value="P:sodium ion import across plasma membrane"/>
    <property type="evidence" value="ECO:0007669"/>
    <property type="project" value="TreeGrafter"/>
</dbReference>
<dbReference type="InterPro" id="IPR004709">
    <property type="entry name" value="NaH_exchanger"/>
</dbReference>
<dbReference type="GO" id="GO:0051453">
    <property type="term" value="P:regulation of intracellular pH"/>
    <property type="evidence" value="ECO:0007669"/>
    <property type="project" value="TreeGrafter"/>
</dbReference>
<keyword evidence="7" id="KW-0915">Sodium</keyword>
<dbReference type="PANTHER" id="PTHR10110:SF193">
    <property type="entry name" value="SODIUM_HYDROGEN EXCHANGER"/>
    <property type="match status" value="1"/>
</dbReference>
<feature type="transmembrane region" description="Helical" evidence="13">
    <location>
        <begin position="78"/>
        <end position="100"/>
    </location>
</feature>
<keyword evidence="4 13" id="KW-0812">Transmembrane</keyword>
<comment type="caution">
    <text evidence="15">The sequence shown here is derived from an EMBL/GenBank/DDBJ whole genome shotgun (WGS) entry which is preliminary data.</text>
</comment>
<dbReference type="InterPro" id="IPR018422">
    <property type="entry name" value="Cation/H_exchanger_CPA1"/>
</dbReference>
<evidence type="ECO:0000256" key="2">
    <source>
        <dbReference type="ARBA" id="ARBA00022448"/>
    </source>
</evidence>
<feature type="transmembrane region" description="Helical" evidence="13">
    <location>
        <begin position="275"/>
        <end position="297"/>
    </location>
</feature>
<feature type="transmembrane region" description="Helical" evidence="13">
    <location>
        <begin position="474"/>
        <end position="494"/>
    </location>
</feature>
<feature type="transmembrane region" description="Helical" evidence="13">
    <location>
        <begin position="106"/>
        <end position="128"/>
    </location>
</feature>
<evidence type="ECO:0000256" key="8">
    <source>
        <dbReference type="ARBA" id="ARBA00023065"/>
    </source>
</evidence>
<dbReference type="InterPro" id="IPR038770">
    <property type="entry name" value="Na+/solute_symporter_sf"/>
</dbReference>
<evidence type="ECO:0000313" key="16">
    <source>
        <dbReference type="Proteomes" id="UP001367508"/>
    </source>
</evidence>
<comment type="catalytic activity">
    <reaction evidence="11">
        <text>Na(+)(in) + H(+)(out) = Na(+)(out) + H(+)(in)</text>
        <dbReference type="Rhea" id="RHEA:29419"/>
        <dbReference type="ChEBI" id="CHEBI:15378"/>
        <dbReference type="ChEBI" id="CHEBI:29101"/>
    </reaction>
</comment>
<evidence type="ECO:0000256" key="7">
    <source>
        <dbReference type="ARBA" id="ARBA00023053"/>
    </source>
</evidence>
<dbReference type="GO" id="GO:0015386">
    <property type="term" value="F:potassium:proton antiporter activity"/>
    <property type="evidence" value="ECO:0007669"/>
    <property type="project" value="TreeGrafter"/>
</dbReference>
<evidence type="ECO:0000256" key="1">
    <source>
        <dbReference type="ARBA" id="ARBA00004141"/>
    </source>
</evidence>
<dbReference type="GO" id="GO:0005886">
    <property type="term" value="C:plasma membrane"/>
    <property type="evidence" value="ECO:0007669"/>
    <property type="project" value="TreeGrafter"/>
</dbReference>
<evidence type="ECO:0000256" key="4">
    <source>
        <dbReference type="ARBA" id="ARBA00022692"/>
    </source>
</evidence>
<name>A0AAN9QQL7_CANGL</name>
<evidence type="ECO:0000256" key="10">
    <source>
        <dbReference type="ARBA" id="ARBA00023201"/>
    </source>
</evidence>
<evidence type="ECO:0000256" key="3">
    <source>
        <dbReference type="ARBA" id="ARBA00022538"/>
    </source>
</evidence>
<feature type="transmembrane region" description="Helical" evidence="13">
    <location>
        <begin position="398"/>
        <end position="420"/>
    </location>
</feature>
<dbReference type="PANTHER" id="PTHR10110">
    <property type="entry name" value="SODIUM/HYDROGEN EXCHANGER"/>
    <property type="match status" value="1"/>
</dbReference>